<dbReference type="PANTHER" id="PTHR32021:SF30">
    <property type="entry name" value="CASP-LIKE PROTEIN 5C1"/>
    <property type="match status" value="1"/>
</dbReference>
<accession>A0A2G9HQ15</accession>
<dbReference type="STRING" id="429701.A0A2G9HQ15"/>
<dbReference type="Pfam" id="PF04535">
    <property type="entry name" value="CASP_dom"/>
    <property type="match status" value="1"/>
</dbReference>
<comment type="caution">
    <text evidence="10">The sequence shown here is derived from an EMBL/GenBank/DDBJ whole genome shotgun (WGS) entry which is preliminary data.</text>
</comment>
<evidence type="ECO:0000256" key="2">
    <source>
        <dbReference type="ARBA" id="ARBA00007651"/>
    </source>
</evidence>
<evidence type="ECO:0000256" key="6">
    <source>
        <dbReference type="ARBA" id="ARBA00022989"/>
    </source>
</evidence>
<dbReference type="PANTHER" id="PTHR32021">
    <property type="entry name" value="CASP-LIKE PROTEIN 5B3"/>
    <property type="match status" value="1"/>
</dbReference>
<evidence type="ECO:0000256" key="5">
    <source>
        <dbReference type="ARBA" id="ARBA00022692"/>
    </source>
</evidence>
<evidence type="ECO:0000313" key="11">
    <source>
        <dbReference type="Proteomes" id="UP000231279"/>
    </source>
</evidence>
<keyword evidence="5 8" id="KW-0812">Transmembrane</keyword>
<keyword evidence="4 8" id="KW-1003">Cell membrane</keyword>
<feature type="transmembrane region" description="Helical" evidence="8">
    <location>
        <begin position="95"/>
        <end position="120"/>
    </location>
</feature>
<proteinExistence type="inferred from homology"/>
<organism evidence="10 11">
    <name type="scientific">Handroanthus impetiginosus</name>
    <dbReference type="NCBI Taxonomy" id="429701"/>
    <lineage>
        <taxon>Eukaryota</taxon>
        <taxon>Viridiplantae</taxon>
        <taxon>Streptophyta</taxon>
        <taxon>Embryophyta</taxon>
        <taxon>Tracheophyta</taxon>
        <taxon>Spermatophyta</taxon>
        <taxon>Magnoliopsida</taxon>
        <taxon>eudicotyledons</taxon>
        <taxon>Gunneridae</taxon>
        <taxon>Pentapetalae</taxon>
        <taxon>asterids</taxon>
        <taxon>lamiids</taxon>
        <taxon>Lamiales</taxon>
        <taxon>Bignoniaceae</taxon>
        <taxon>Crescentiina</taxon>
        <taxon>Tabebuia alliance</taxon>
        <taxon>Handroanthus</taxon>
    </lineage>
</organism>
<evidence type="ECO:0000256" key="3">
    <source>
        <dbReference type="ARBA" id="ARBA00011489"/>
    </source>
</evidence>
<dbReference type="InterPro" id="IPR006702">
    <property type="entry name" value="CASP_dom"/>
</dbReference>
<comment type="subunit">
    <text evidence="3 8">Homodimer and heterodimers.</text>
</comment>
<comment type="caution">
    <text evidence="8">Lacks conserved residue(s) required for the propagation of feature annotation.</text>
</comment>
<dbReference type="EMBL" id="NKXS01001248">
    <property type="protein sequence ID" value="PIN19614.1"/>
    <property type="molecule type" value="Genomic_DNA"/>
</dbReference>
<evidence type="ECO:0000256" key="7">
    <source>
        <dbReference type="ARBA" id="ARBA00023136"/>
    </source>
</evidence>
<feature type="domain" description="Casparian strip membrane protein" evidence="9">
    <location>
        <begin position="4"/>
        <end position="107"/>
    </location>
</feature>
<evidence type="ECO:0000256" key="4">
    <source>
        <dbReference type="ARBA" id="ARBA00022475"/>
    </source>
</evidence>
<comment type="subcellular location">
    <subcellularLocation>
        <location evidence="1 8">Cell membrane</location>
        <topology evidence="1 8">Multi-pass membrane protein</topology>
    </subcellularLocation>
</comment>
<evidence type="ECO:0000259" key="9">
    <source>
        <dbReference type="Pfam" id="PF04535"/>
    </source>
</evidence>
<dbReference type="OrthoDB" id="1881155at2759"/>
<dbReference type="Proteomes" id="UP000231279">
    <property type="component" value="Unassembled WGS sequence"/>
</dbReference>
<sequence>MCLDVEFYGYTAFRFLVTIMGLVIPCSLAWALVDAFVTYVKHPVYPPGIHSIILVGDWVLSYLSLAASCSVGSVSDVLGASGQYSFCIGKVWARYQLAAAMAFLSWSLLFASFLFNLWILPSL</sequence>
<reference evidence="11" key="1">
    <citation type="journal article" date="2018" name="Gigascience">
        <title>Genome assembly of the Pink Ipe (Handroanthus impetiginosus, Bignoniaceae), a highly valued, ecologically keystone Neotropical timber forest tree.</title>
        <authorList>
            <person name="Silva-Junior O.B."/>
            <person name="Grattapaglia D."/>
            <person name="Novaes E."/>
            <person name="Collevatti R.G."/>
        </authorList>
    </citation>
    <scope>NUCLEOTIDE SEQUENCE [LARGE SCALE GENOMIC DNA]</scope>
    <source>
        <strain evidence="11">cv. UFG-1</strain>
    </source>
</reference>
<dbReference type="GO" id="GO:0005886">
    <property type="term" value="C:plasma membrane"/>
    <property type="evidence" value="ECO:0007669"/>
    <property type="project" value="UniProtKB-SubCell"/>
</dbReference>
<dbReference type="InterPro" id="IPR045009">
    <property type="entry name" value="CASPL-5"/>
</dbReference>
<name>A0A2G9HQ15_9LAMI</name>
<feature type="transmembrane region" description="Helical" evidence="8">
    <location>
        <begin position="12"/>
        <end position="32"/>
    </location>
</feature>
<protein>
    <recommendedName>
        <fullName evidence="8">CASP-like protein</fullName>
    </recommendedName>
</protein>
<keyword evidence="11" id="KW-1185">Reference proteome</keyword>
<evidence type="ECO:0000313" key="10">
    <source>
        <dbReference type="EMBL" id="PIN19614.1"/>
    </source>
</evidence>
<gene>
    <name evidence="10" type="ORF">CDL12_07716</name>
</gene>
<keyword evidence="6 8" id="KW-1133">Transmembrane helix</keyword>
<comment type="similarity">
    <text evidence="2 8">Belongs to the Casparian strip membrane proteins (CASP) family.</text>
</comment>
<dbReference type="AlphaFoldDB" id="A0A2G9HQ15"/>
<evidence type="ECO:0000256" key="8">
    <source>
        <dbReference type="RuleBase" id="RU361233"/>
    </source>
</evidence>
<keyword evidence="7 8" id="KW-0472">Membrane</keyword>
<evidence type="ECO:0000256" key="1">
    <source>
        <dbReference type="ARBA" id="ARBA00004651"/>
    </source>
</evidence>